<evidence type="ECO:0000313" key="5">
    <source>
        <dbReference type="EMBL" id="KAK1769450.1"/>
    </source>
</evidence>
<dbReference type="GO" id="GO:0032259">
    <property type="term" value="P:methylation"/>
    <property type="evidence" value="ECO:0007669"/>
    <property type="project" value="UniProtKB-KW"/>
</dbReference>
<dbReference type="Gene3D" id="3.40.50.150">
    <property type="entry name" value="Vaccinia Virus protein VP39"/>
    <property type="match status" value="1"/>
</dbReference>
<dbReference type="InterPro" id="IPR029063">
    <property type="entry name" value="SAM-dependent_MTases_sf"/>
</dbReference>
<keyword evidence="2 5" id="KW-0489">Methyltransferase</keyword>
<name>A0AAJ0C3U9_9PEZI</name>
<comment type="similarity">
    <text evidence="1">Belongs to the methyltransferase superfamily.</text>
</comment>
<proteinExistence type="inferred from homology"/>
<organism evidence="5 6">
    <name type="scientific">Phialemonium atrogriseum</name>
    <dbReference type="NCBI Taxonomy" id="1093897"/>
    <lineage>
        <taxon>Eukaryota</taxon>
        <taxon>Fungi</taxon>
        <taxon>Dikarya</taxon>
        <taxon>Ascomycota</taxon>
        <taxon>Pezizomycotina</taxon>
        <taxon>Sordariomycetes</taxon>
        <taxon>Sordariomycetidae</taxon>
        <taxon>Cephalothecales</taxon>
        <taxon>Cephalothecaceae</taxon>
        <taxon>Phialemonium</taxon>
    </lineage>
</organism>
<dbReference type="GeneID" id="85312936"/>
<comment type="caution">
    <text evidence="5">The sequence shown here is derived from an EMBL/GenBank/DDBJ whole genome shotgun (WGS) entry which is preliminary data.</text>
</comment>
<dbReference type="Proteomes" id="UP001244011">
    <property type="component" value="Unassembled WGS sequence"/>
</dbReference>
<sequence length="291" mass="32945">MTTPPHHLPTAASEGFKDASAYDAYRPSYSSEAVDRFLAHLKIADRANVNVVEIASGTGKFTELLAERHENYNVLATEPLESMRGQLVAKKLRNVTVLDGHAAKLPVDDGWGDACIAAQSFHWFATGEALREIRRVLKPKAVFGMIWNIEDYNKPKSWKATTSWEAKLNEWIWSIATDGLPRFRDEAWQNVFADQLKFNPFQILKDSLTDGLPRFSLPLGEDSVKWTVWLSEDALWARINTLSQVAILKGGRREEGIRTFKQALQSDDVERNEKGQIALHGVTYFAWTDRI</sequence>
<evidence type="ECO:0000313" key="6">
    <source>
        <dbReference type="Proteomes" id="UP001244011"/>
    </source>
</evidence>
<feature type="domain" description="Methyltransferase type 11" evidence="4">
    <location>
        <begin position="53"/>
        <end position="143"/>
    </location>
</feature>
<dbReference type="AlphaFoldDB" id="A0AAJ0C3U9"/>
<dbReference type="PANTHER" id="PTHR44942">
    <property type="entry name" value="METHYLTRANSF_11 DOMAIN-CONTAINING PROTEIN"/>
    <property type="match status" value="1"/>
</dbReference>
<protein>
    <submittedName>
        <fullName evidence="5">S-adenosyl-L-methionine-dependent methyltransferase</fullName>
    </submittedName>
</protein>
<dbReference type="CDD" id="cd02440">
    <property type="entry name" value="AdoMet_MTases"/>
    <property type="match status" value="1"/>
</dbReference>
<dbReference type="Pfam" id="PF08241">
    <property type="entry name" value="Methyltransf_11"/>
    <property type="match status" value="1"/>
</dbReference>
<dbReference type="GO" id="GO:0008757">
    <property type="term" value="F:S-adenosylmethionine-dependent methyltransferase activity"/>
    <property type="evidence" value="ECO:0007669"/>
    <property type="project" value="InterPro"/>
</dbReference>
<evidence type="ECO:0000256" key="3">
    <source>
        <dbReference type="ARBA" id="ARBA00022679"/>
    </source>
</evidence>
<keyword evidence="6" id="KW-1185">Reference proteome</keyword>
<dbReference type="RefSeq" id="XP_060285663.1">
    <property type="nucleotide sequence ID" value="XM_060429749.1"/>
</dbReference>
<dbReference type="InterPro" id="IPR051052">
    <property type="entry name" value="Diverse_substrate_MTase"/>
</dbReference>
<evidence type="ECO:0000259" key="4">
    <source>
        <dbReference type="Pfam" id="PF08241"/>
    </source>
</evidence>
<evidence type="ECO:0000256" key="2">
    <source>
        <dbReference type="ARBA" id="ARBA00022603"/>
    </source>
</evidence>
<gene>
    <name evidence="5" type="ORF">QBC33DRAFT_556746</name>
</gene>
<dbReference type="InterPro" id="IPR013216">
    <property type="entry name" value="Methyltransf_11"/>
</dbReference>
<dbReference type="EMBL" id="MU839002">
    <property type="protein sequence ID" value="KAK1769450.1"/>
    <property type="molecule type" value="Genomic_DNA"/>
</dbReference>
<dbReference type="PANTHER" id="PTHR44942:SF4">
    <property type="entry name" value="METHYLTRANSFERASE TYPE 11 DOMAIN-CONTAINING PROTEIN"/>
    <property type="match status" value="1"/>
</dbReference>
<reference evidence="5" key="1">
    <citation type="submission" date="2023-06" db="EMBL/GenBank/DDBJ databases">
        <title>Genome-scale phylogeny and comparative genomics of the fungal order Sordariales.</title>
        <authorList>
            <consortium name="Lawrence Berkeley National Laboratory"/>
            <person name="Hensen N."/>
            <person name="Bonometti L."/>
            <person name="Westerberg I."/>
            <person name="Brannstrom I.O."/>
            <person name="Guillou S."/>
            <person name="Cros-Aarteil S."/>
            <person name="Calhoun S."/>
            <person name="Haridas S."/>
            <person name="Kuo A."/>
            <person name="Mondo S."/>
            <person name="Pangilinan J."/>
            <person name="Riley R."/>
            <person name="Labutti K."/>
            <person name="Andreopoulos B."/>
            <person name="Lipzen A."/>
            <person name="Chen C."/>
            <person name="Yanf M."/>
            <person name="Daum C."/>
            <person name="Ng V."/>
            <person name="Clum A."/>
            <person name="Steindorff A."/>
            <person name="Ohm R."/>
            <person name="Martin F."/>
            <person name="Silar P."/>
            <person name="Natvig D."/>
            <person name="Lalanne C."/>
            <person name="Gautier V."/>
            <person name="Ament-Velasquez S.L."/>
            <person name="Kruys A."/>
            <person name="Hutchinson M.I."/>
            <person name="Powell A.J."/>
            <person name="Barry K."/>
            <person name="Miller A.N."/>
            <person name="Grigoriev I.V."/>
            <person name="Debuchy R."/>
            <person name="Gladieux P."/>
            <person name="Thoren M.H."/>
            <person name="Johannesson H."/>
        </authorList>
    </citation>
    <scope>NUCLEOTIDE SEQUENCE</scope>
    <source>
        <strain evidence="5">8032-3</strain>
    </source>
</reference>
<keyword evidence="3" id="KW-0808">Transferase</keyword>
<accession>A0AAJ0C3U9</accession>
<dbReference type="SUPFAM" id="SSF53335">
    <property type="entry name" value="S-adenosyl-L-methionine-dependent methyltransferases"/>
    <property type="match status" value="1"/>
</dbReference>
<evidence type="ECO:0000256" key="1">
    <source>
        <dbReference type="ARBA" id="ARBA00008361"/>
    </source>
</evidence>